<gene>
    <name evidence="13" type="primary">BQ5605_C001g00907</name>
    <name evidence="13" type="ORF">BQ5605_C001G00907</name>
</gene>
<dbReference type="SUPFAM" id="SSF53383">
    <property type="entry name" value="PLP-dependent transferases"/>
    <property type="match status" value="1"/>
</dbReference>
<dbReference type="GO" id="GO:0034386">
    <property type="term" value="F:4-aminobutyrate:2-oxoglutarate transaminase activity"/>
    <property type="evidence" value="ECO:0007669"/>
    <property type="project" value="UniProtKB-EC"/>
</dbReference>
<dbReference type="Pfam" id="PF00202">
    <property type="entry name" value="Aminotran_3"/>
    <property type="match status" value="1"/>
</dbReference>
<dbReference type="FunFam" id="3.40.640.10:FF:000073">
    <property type="entry name" value="Probable 4-aminobutyrate aminotransferase"/>
    <property type="match status" value="1"/>
</dbReference>
<sequence>MLSPTILPRSTGLCLRAVASRSISVRPSSSSWGGDAGPRRSLATASSSFFPDEPKAPTINTAIPGPKSKQASEAIAQFQDPRTHVFVTDYAKSKGNYIADVDGNVMLDVFAQIASIPIGYNNPRLLELAKSDEFAIAAMNRPALGSFPSKEWAETINSGLLSVAPSGTPHLFTQMCGSCANEGALKAAFMAYRARQRGEEQAFSAEEMSSCMKNEAPGAPQLTAMSFTTAFHGRLFGSLSLTRSKAIHKLDIPAFDWPAVPFPLLKYPLSEYASDNAETEARALAQVEATIVEQKKIGRDVAALIVEPIQAEGGDNHASPGFFNALRTLTKEHGVYMIVDEVQTGVGATGSFWAHEKWNLDTPPDFVTFSKKMQAAGFYHRAELRASLPYRNYNTWMGDPIRALQAREMISYINEHDLVAHTESIGNALYASLLSRAKSNHSQHIQNLRGEHAGTFIAWDLETAAKRDKLVVEMRQRGINMGACGDRAVRLRPMLVFGQPQMEVLLGTLDEVLKEI</sequence>
<dbReference type="STRING" id="796604.A0A2X0M8M4"/>
<dbReference type="AlphaFoldDB" id="A0A2X0M8M4"/>
<dbReference type="GO" id="GO:0009450">
    <property type="term" value="P:gamma-aminobutyric acid catabolic process"/>
    <property type="evidence" value="ECO:0007669"/>
    <property type="project" value="TreeGrafter"/>
</dbReference>
<evidence type="ECO:0000256" key="9">
    <source>
        <dbReference type="ARBA" id="ARBA00031787"/>
    </source>
</evidence>
<organism evidence="13 14">
    <name type="scientific">Microbotryum silenes-dioicae</name>
    <dbReference type="NCBI Taxonomy" id="796604"/>
    <lineage>
        <taxon>Eukaryota</taxon>
        <taxon>Fungi</taxon>
        <taxon>Dikarya</taxon>
        <taxon>Basidiomycota</taxon>
        <taxon>Pucciniomycotina</taxon>
        <taxon>Microbotryomycetes</taxon>
        <taxon>Microbotryales</taxon>
        <taxon>Microbotryaceae</taxon>
        <taxon>Microbotryum</taxon>
    </lineage>
</organism>
<dbReference type="PROSITE" id="PS00600">
    <property type="entry name" value="AA_TRANSFER_CLASS_3"/>
    <property type="match status" value="1"/>
</dbReference>
<evidence type="ECO:0000256" key="6">
    <source>
        <dbReference type="ARBA" id="ARBA00022679"/>
    </source>
</evidence>
<dbReference type="Gene3D" id="3.40.640.10">
    <property type="entry name" value="Type I PLP-dependent aspartate aminotransferase-like (Major domain)"/>
    <property type="match status" value="1"/>
</dbReference>
<proteinExistence type="inferred from homology"/>
<comment type="similarity">
    <text evidence="2 11">Belongs to the class-III pyridoxal-phosphate-dependent aminotransferase family.</text>
</comment>
<dbReference type="EMBL" id="FQNC01000043">
    <property type="protein sequence ID" value="SGY50613.1"/>
    <property type="molecule type" value="Genomic_DNA"/>
</dbReference>
<evidence type="ECO:0000256" key="11">
    <source>
        <dbReference type="RuleBase" id="RU003560"/>
    </source>
</evidence>
<dbReference type="InterPro" id="IPR049704">
    <property type="entry name" value="Aminotrans_3_PPA_site"/>
</dbReference>
<feature type="region of interest" description="Disordered" evidence="12">
    <location>
        <begin position="25"/>
        <end position="66"/>
    </location>
</feature>
<evidence type="ECO:0000313" key="14">
    <source>
        <dbReference type="Proteomes" id="UP000249464"/>
    </source>
</evidence>
<dbReference type="Proteomes" id="UP000249464">
    <property type="component" value="Unassembled WGS sequence"/>
</dbReference>
<keyword evidence="5" id="KW-0032">Aminotransferase</keyword>
<name>A0A2X0M8M4_9BASI</name>
<dbReference type="CDD" id="cd00610">
    <property type="entry name" value="OAT_like"/>
    <property type="match status" value="1"/>
</dbReference>
<dbReference type="InterPro" id="IPR005814">
    <property type="entry name" value="Aminotrans_3"/>
</dbReference>
<comment type="catalytic activity">
    <reaction evidence="10">
        <text>4-aminobutanoate + 2-oxoglutarate = succinate semialdehyde + L-glutamate</text>
        <dbReference type="Rhea" id="RHEA:23352"/>
        <dbReference type="ChEBI" id="CHEBI:16810"/>
        <dbReference type="ChEBI" id="CHEBI:29985"/>
        <dbReference type="ChEBI" id="CHEBI:57706"/>
        <dbReference type="ChEBI" id="CHEBI:59888"/>
        <dbReference type="EC" id="2.6.1.19"/>
    </reaction>
</comment>
<evidence type="ECO:0000256" key="7">
    <source>
        <dbReference type="ARBA" id="ARBA00022898"/>
    </source>
</evidence>
<evidence type="ECO:0000313" key="13">
    <source>
        <dbReference type="EMBL" id="SGY50613.1"/>
    </source>
</evidence>
<evidence type="ECO:0000256" key="5">
    <source>
        <dbReference type="ARBA" id="ARBA00022576"/>
    </source>
</evidence>
<dbReference type="PIRSF" id="PIRSF000521">
    <property type="entry name" value="Transaminase_4ab_Lys_Orn"/>
    <property type="match status" value="1"/>
</dbReference>
<dbReference type="NCBIfam" id="TIGR00699">
    <property type="entry name" value="GABAtrns_euk"/>
    <property type="match status" value="1"/>
</dbReference>
<dbReference type="InterPro" id="IPR004631">
    <property type="entry name" value="4NH2But_aminotransferase_euk"/>
</dbReference>
<accession>A0A2X0M8M4</accession>
<keyword evidence="6" id="KW-0808">Transferase</keyword>
<dbReference type="PANTHER" id="PTHR43206">
    <property type="entry name" value="AMINOTRANSFERASE"/>
    <property type="match status" value="1"/>
</dbReference>
<dbReference type="Gene3D" id="3.90.1150.10">
    <property type="entry name" value="Aspartate Aminotransferase, domain 1"/>
    <property type="match status" value="1"/>
</dbReference>
<evidence type="ECO:0000256" key="8">
    <source>
        <dbReference type="ARBA" id="ARBA00030204"/>
    </source>
</evidence>
<evidence type="ECO:0000256" key="2">
    <source>
        <dbReference type="ARBA" id="ARBA00008954"/>
    </source>
</evidence>
<dbReference type="InterPro" id="IPR015424">
    <property type="entry name" value="PyrdxlP-dep_Trfase"/>
</dbReference>
<dbReference type="InterPro" id="IPR015421">
    <property type="entry name" value="PyrdxlP-dep_Trfase_major"/>
</dbReference>
<dbReference type="PANTHER" id="PTHR43206:SF1">
    <property type="entry name" value="4-AMINOBUTYRATE AMINOTRANSFERASE, MITOCHONDRIAL"/>
    <property type="match status" value="1"/>
</dbReference>
<evidence type="ECO:0000256" key="10">
    <source>
        <dbReference type="ARBA" id="ARBA00048021"/>
    </source>
</evidence>
<dbReference type="GO" id="GO:0005739">
    <property type="term" value="C:mitochondrion"/>
    <property type="evidence" value="ECO:0007669"/>
    <property type="project" value="TreeGrafter"/>
</dbReference>
<evidence type="ECO:0000256" key="12">
    <source>
        <dbReference type="SAM" id="MobiDB-lite"/>
    </source>
</evidence>
<evidence type="ECO:0000256" key="1">
    <source>
        <dbReference type="ARBA" id="ARBA00001933"/>
    </source>
</evidence>
<evidence type="ECO:0000256" key="3">
    <source>
        <dbReference type="ARBA" id="ARBA00012912"/>
    </source>
</evidence>
<dbReference type="GO" id="GO:0030170">
    <property type="term" value="F:pyridoxal phosphate binding"/>
    <property type="evidence" value="ECO:0007669"/>
    <property type="project" value="InterPro"/>
</dbReference>
<comment type="cofactor">
    <cofactor evidence="1">
        <name>pyridoxal 5'-phosphate</name>
        <dbReference type="ChEBI" id="CHEBI:597326"/>
    </cofactor>
</comment>
<dbReference type="EC" id="2.6.1.19" evidence="3"/>
<evidence type="ECO:0000256" key="4">
    <source>
        <dbReference type="ARBA" id="ARBA00018543"/>
    </source>
</evidence>
<protein>
    <recommendedName>
        <fullName evidence="4">4-aminobutyrate aminotransferase</fullName>
        <ecNumber evidence="3">2.6.1.19</ecNumber>
    </recommendedName>
    <alternativeName>
        <fullName evidence="9">GABA aminotransferase</fullName>
    </alternativeName>
    <alternativeName>
        <fullName evidence="8">Gamma-amino-N-butyrate transaminase</fullName>
    </alternativeName>
</protein>
<dbReference type="InterPro" id="IPR015422">
    <property type="entry name" value="PyrdxlP-dep_Trfase_small"/>
</dbReference>
<keyword evidence="14" id="KW-1185">Reference proteome</keyword>
<reference evidence="13 14" key="1">
    <citation type="submission" date="2016-11" db="EMBL/GenBank/DDBJ databases">
        <authorList>
            <person name="Jaros S."/>
            <person name="Januszkiewicz K."/>
            <person name="Wedrychowicz H."/>
        </authorList>
    </citation>
    <scope>NUCLEOTIDE SEQUENCE [LARGE SCALE GENOMIC DNA]</scope>
</reference>
<keyword evidence="7 11" id="KW-0663">Pyridoxal phosphate</keyword>